<name>A0A5B7JMR2_PORTR</name>
<reference evidence="1 2" key="1">
    <citation type="submission" date="2019-05" db="EMBL/GenBank/DDBJ databases">
        <title>Another draft genome of Portunus trituberculatus and its Hox gene families provides insights of decapod evolution.</title>
        <authorList>
            <person name="Jeong J.-H."/>
            <person name="Song I."/>
            <person name="Kim S."/>
            <person name="Choi T."/>
            <person name="Kim D."/>
            <person name="Ryu S."/>
            <person name="Kim W."/>
        </authorList>
    </citation>
    <scope>NUCLEOTIDE SEQUENCE [LARGE SCALE GENOMIC DNA]</scope>
    <source>
        <tissue evidence="1">Muscle</tissue>
    </source>
</reference>
<evidence type="ECO:0000313" key="2">
    <source>
        <dbReference type="Proteomes" id="UP000324222"/>
    </source>
</evidence>
<gene>
    <name evidence="1" type="ORF">E2C01_093442</name>
</gene>
<evidence type="ECO:0000313" key="1">
    <source>
        <dbReference type="EMBL" id="MPC98090.1"/>
    </source>
</evidence>
<dbReference type="AlphaFoldDB" id="A0A5B7JMR2"/>
<accession>A0A5B7JMR2</accession>
<keyword evidence="2" id="KW-1185">Reference proteome</keyword>
<comment type="caution">
    <text evidence="1">The sequence shown here is derived from an EMBL/GenBank/DDBJ whole genome shotgun (WGS) entry which is preliminary data.</text>
</comment>
<protein>
    <submittedName>
        <fullName evidence="1">Uncharacterized protein</fullName>
    </submittedName>
</protein>
<dbReference type="Proteomes" id="UP000324222">
    <property type="component" value="Unassembled WGS sequence"/>
</dbReference>
<dbReference type="EMBL" id="VSRR010112602">
    <property type="protein sequence ID" value="MPC98090.1"/>
    <property type="molecule type" value="Genomic_DNA"/>
</dbReference>
<proteinExistence type="predicted"/>
<sequence length="72" mass="8608">MARFHIDFAYYLAILHSFRNLDEWIQKGKSSTRRRVGPCETVYSKVVPGSRFEWYPRKCVVGCLEENYELFL</sequence>
<organism evidence="1 2">
    <name type="scientific">Portunus trituberculatus</name>
    <name type="common">Swimming crab</name>
    <name type="synonym">Neptunus trituberculatus</name>
    <dbReference type="NCBI Taxonomy" id="210409"/>
    <lineage>
        <taxon>Eukaryota</taxon>
        <taxon>Metazoa</taxon>
        <taxon>Ecdysozoa</taxon>
        <taxon>Arthropoda</taxon>
        <taxon>Crustacea</taxon>
        <taxon>Multicrustacea</taxon>
        <taxon>Malacostraca</taxon>
        <taxon>Eumalacostraca</taxon>
        <taxon>Eucarida</taxon>
        <taxon>Decapoda</taxon>
        <taxon>Pleocyemata</taxon>
        <taxon>Brachyura</taxon>
        <taxon>Eubrachyura</taxon>
        <taxon>Portunoidea</taxon>
        <taxon>Portunidae</taxon>
        <taxon>Portuninae</taxon>
        <taxon>Portunus</taxon>
    </lineage>
</organism>